<dbReference type="AlphaFoldDB" id="A0ABD3UWW5"/>
<dbReference type="EMBL" id="JBJQND010000015">
    <property type="protein sequence ID" value="KAL3852898.1"/>
    <property type="molecule type" value="Genomic_DNA"/>
</dbReference>
<proteinExistence type="predicted"/>
<reference evidence="2 3" key="1">
    <citation type="submission" date="2024-11" db="EMBL/GenBank/DDBJ databases">
        <title>Chromosome-level genome assembly of the freshwater bivalve Anodonta woodiana.</title>
        <authorList>
            <person name="Chen X."/>
        </authorList>
    </citation>
    <scope>NUCLEOTIDE SEQUENCE [LARGE SCALE GENOMIC DNA]</scope>
    <source>
        <strain evidence="2">MN2024</strain>
        <tissue evidence="2">Gills</tissue>
    </source>
</reference>
<feature type="non-terminal residue" evidence="2">
    <location>
        <position position="134"/>
    </location>
</feature>
<dbReference type="Proteomes" id="UP001634394">
    <property type="component" value="Unassembled WGS sequence"/>
</dbReference>
<evidence type="ECO:0000313" key="3">
    <source>
        <dbReference type="Proteomes" id="UP001634394"/>
    </source>
</evidence>
<feature type="non-terminal residue" evidence="2">
    <location>
        <position position="1"/>
    </location>
</feature>
<sequence>FPTESSVVKKHYPNKPRSADSNNENEAEESQAQSFNSIQVVNDQQIYDEIIVNQPRSDRQGHQSSYSRSQHTGNDFIIDQIPNLQRHHADVKENFPDVDIDGHNYFVLERENMSRESRVRNLGRPETEAEVSDE</sequence>
<accession>A0ABD3UWW5</accession>
<keyword evidence="3" id="KW-1185">Reference proteome</keyword>
<evidence type="ECO:0000313" key="2">
    <source>
        <dbReference type="EMBL" id="KAL3852898.1"/>
    </source>
</evidence>
<evidence type="ECO:0000256" key="1">
    <source>
        <dbReference type="SAM" id="MobiDB-lite"/>
    </source>
</evidence>
<feature type="region of interest" description="Disordered" evidence="1">
    <location>
        <begin position="114"/>
        <end position="134"/>
    </location>
</feature>
<feature type="compositionally biased region" description="Polar residues" evidence="1">
    <location>
        <begin position="35"/>
        <end position="45"/>
    </location>
</feature>
<feature type="region of interest" description="Disordered" evidence="1">
    <location>
        <begin position="1"/>
        <end position="74"/>
    </location>
</feature>
<gene>
    <name evidence="2" type="ORF">ACJMK2_016504</name>
</gene>
<name>A0ABD3UWW5_SINWO</name>
<feature type="compositionally biased region" description="Polar residues" evidence="1">
    <location>
        <begin position="62"/>
        <end position="73"/>
    </location>
</feature>
<feature type="compositionally biased region" description="Basic and acidic residues" evidence="1">
    <location>
        <begin position="114"/>
        <end position="127"/>
    </location>
</feature>
<protein>
    <submittedName>
        <fullName evidence="2">Uncharacterized protein</fullName>
    </submittedName>
</protein>
<comment type="caution">
    <text evidence="2">The sequence shown here is derived from an EMBL/GenBank/DDBJ whole genome shotgun (WGS) entry which is preliminary data.</text>
</comment>
<organism evidence="2 3">
    <name type="scientific">Sinanodonta woodiana</name>
    <name type="common">Chinese pond mussel</name>
    <name type="synonym">Anodonta woodiana</name>
    <dbReference type="NCBI Taxonomy" id="1069815"/>
    <lineage>
        <taxon>Eukaryota</taxon>
        <taxon>Metazoa</taxon>
        <taxon>Spiralia</taxon>
        <taxon>Lophotrochozoa</taxon>
        <taxon>Mollusca</taxon>
        <taxon>Bivalvia</taxon>
        <taxon>Autobranchia</taxon>
        <taxon>Heteroconchia</taxon>
        <taxon>Palaeoheterodonta</taxon>
        <taxon>Unionida</taxon>
        <taxon>Unionoidea</taxon>
        <taxon>Unionidae</taxon>
        <taxon>Unioninae</taxon>
        <taxon>Sinanodonta</taxon>
    </lineage>
</organism>